<dbReference type="AlphaFoldDB" id="A0AAV7V184"/>
<evidence type="ECO:0000256" key="1">
    <source>
        <dbReference type="SAM" id="MobiDB-lite"/>
    </source>
</evidence>
<comment type="caution">
    <text evidence="2">The sequence shown here is derived from an EMBL/GenBank/DDBJ whole genome shotgun (WGS) entry which is preliminary data.</text>
</comment>
<feature type="compositionally biased region" description="Basic and acidic residues" evidence="1">
    <location>
        <begin position="1"/>
        <end position="54"/>
    </location>
</feature>
<protein>
    <submittedName>
        <fullName evidence="2">Uncharacterized protein</fullName>
    </submittedName>
</protein>
<keyword evidence="3" id="KW-1185">Reference proteome</keyword>
<feature type="region of interest" description="Disordered" evidence="1">
    <location>
        <begin position="1"/>
        <end position="60"/>
    </location>
</feature>
<name>A0AAV7V184_PLEWA</name>
<reference evidence="2" key="1">
    <citation type="journal article" date="2022" name="bioRxiv">
        <title>Sequencing and chromosome-scale assembly of the giantPleurodeles waltlgenome.</title>
        <authorList>
            <person name="Brown T."/>
            <person name="Elewa A."/>
            <person name="Iarovenko S."/>
            <person name="Subramanian E."/>
            <person name="Araus A.J."/>
            <person name="Petzold A."/>
            <person name="Susuki M."/>
            <person name="Suzuki K.-i.T."/>
            <person name="Hayashi T."/>
            <person name="Toyoda A."/>
            <person name="Oliveira C."/>
            <person name="Osipova E."/>
            <person name="Leigh N.D."/>
            <person name="Simon A."/>
            <person name="Yun M.H."/>
        </authorList>
    </citation>
    <scope>NUCLEOTIDE SEQUENCE</scope>
    <source>
        <strain evidence="2">20211129_DDA</strain>
        <tissue evidence="2">Liver</tissue>
    </source>
</reference>
<sequence length="116" mass="13341">MTEDRETTEDVERKAKDQQKDAGPDQDTLELREKVRTEERPEPEPEMDNERSGEEPIVLPSRHIPGETWIHKGDTPPWPDRAAATVTWSAVLDTEFRYVSNDLVGRILEQMNTNAI</sequence>
<proteinExistence type="predicted"/>
<organism evidence="2 3">
    <name type="scientific">Pleurodeles waltl</name>
    <name type="common">Iberian ribbed newt</name>
    <dbReference type="NCBI Taxonomy" id="8319"/>
    <lineage>
        <taxon>Eukaryota</taxon>
        <taxon>Metazoa</taxon>
        <taxon>Chordata</taxon>
        <taxon>Craniata</taxon>
        <taxon>Vertebrata</taxon>
        <taxon>Euteleostomi</taxon>
        <taxon>Amphibia</taxon>
        <taxon>Batrachia</taxon>
        <taxon>Caudata</taxon>
        <taxon>Salamandroidea</taxon>
        <taxon>Salamandridae</taxon>
        <taxon>Pleurodelinae</taxon>
        <taxon>Pleurodeles</taxon>
    </lineage>
</organism>
<evidence type="ECO:0000313" key="3">
    <source>
        <dbReference type="Proteomes" id="UP001066276"/>
    </source>
</evidence>
<accession>A0AAV7V184</accession>
<dbReference type="Proteomes" id="UP001066276">
    <property type="component" value="Chromosome 2_2"/>
</dbReference>
<gene>
    <name evidence="2" type="ORF">NDU88_003254</name>
</gene>
<evidence type="ECO:0000313" key="2">
    <source>
        <dbReference type="EMBL" id="KAJ1193959.1"/>
    </source>
</evidence>
<dbReference type="EMBL" id="JANPWB010000004">
    <property type="protein sequence ID" value="KAJ1193959.1"/>
    <property type="molecule type" value="Genomic_DNA"/>
</dbReference>